<dbReference type="InterPro" id="IPR007110">
    <property type="entry name" value="Ig-like_dom"/>
</dbReference>
<keyword evidence="4" id="KW-1185">Reference proteome</keyword>
<evidence type="ECO:0000313" key="4">
    <source>
        <dbReference type="Proteomes" id="UP000291116"/>
    </source>
</evidence>
<dbReference type="EMBL" id="CAACVS010000524">
    <property type="protein sequence ID" value="VEU43169.1"/>
    <property type="molecule type" value="Genomic_DNA"/>
</dbReference>
<feature type="compositionally biased region" description="Basic residues" evidence="1">
    <location>
        <begin position="773"/>
        <end position="782"/>
    </location>
</feature>
<feature type="compositionally biased region" description="Low complexity" evidence="1">
    <location>
        <begin position="717"/>
        <end position="734"/>
    </location>
</feature>
<reference evidence="3 4" key="1">
    <citation type="submission" date="2019-01" db="EMBL/GenBank/DDBJ databases">
        <authorList>
            <person name="Ferrante I. M."/>
        </authorList>
    </citation>
    <scope>NUCLEOTIDE SEQUENCE [LARGE SCALE GENOMIC DNA]</scope>
    <source>
        <strain evidence="3 4">B856</strain>
    </source>
</reference>
<feature type="domain" description="Ig-like" evidence="2">
    <location>
        <begin position="101"/>
        <end position="209"/>
    </location>
</feature>
<proteinExistence type="predicted"/>
<evidence type="ECO:0000313" key="3">
    <source>
        <dbReference type="EMBL" id="VEU43169.1"/>
    </source>
</evidence>
<dbReference type="Proteomes" id="UP000291116">
    <property type="component" value="Unassembled WGS sequence"/>
</dbReference>
<feature type="compositionally biased region" description="Polar residues" evidence="1">
    <location>
        <begin position="651"/>
        <end position="663"/>
    </location>
</feature>
<sequence>IQEATQVFMDAIKEGEDFSDELCFLQTHSKEPARDSDVATENPRSGHKLNTAEHGAKESNIPTHVWGQTLESFQFAQPKGRVNPNWILLDSQATCNCICNPRLLRDIREHPDGERIRIHCNAGSVLITKVGDLPGFGRVWYQEGGLANVLSLGLVSDSHRVTLDTAIAQSFFVHKQDGTTRRFDRMPCGLYACDLTDTSGVILTVTTVKGQKQFYSDLDLKRAKTARKLQETLGFPSVKAYLHMIDNNLIMNCPVTRRDVLMAEDIYGVNTNIVKGKTVRRRPTHTREDIEPVPAAILKRYRKVTLGIDVYTVNGIKFFRSISRHINFRTSRTIPDAKMETLLSCVKSTIGLYAARGFVVVQLMGDNEFNCLKDPLLELSPPVKFHGAAPNAHEPFIERDNRTSKEQVRCTFASVPFKAMPPRMIIELVNGVDYWLNYWCNSSGVSTTISPRQLLTGTRLDAQKHCKFQFGDYVLGHEESGDNSMDPRARDAIYLRPTGDVQGAMYLFDLATQRRIRRKTATLAHMTDTVIRRVEEIARKQNSPDGLIYGDAHGQTTIMDIDTDSLASDEDASDCSFVPSDDTSIASDLSGVDSTADEITVGADDEGTMVSSTDESNCYNESSGLNADTDTLDDRASTARRRILQRRDNTENTNQPGAGTTKNPGPDTRLQETGETEVNKPNSGNDLSVSVNHANNEAPNERDEQHDTDDDSRTGDSCSVSSNCSSHKSNCSENESNDHGDQADSTGPAAQDTTEDEGEDSSVSQEETNTRVLRPRVTRAHNKFGSADGFTPSVHHRTSSSTVDHNCFFTVGFREAVNRVSKQHEQYMFIAAAIAKYNNIDASLVTKQYGVKAGLKIFGTLGVEAVLKELRQLHDREVVSPVHIRDLTGEEIKRALPYLMFLKRKRCGTIKGRGCADGRSQREFISKEDSYSPTVSLHALMLSCLIDAIEGRDVATADIPGAFLQTPMPPDEVVHLRFDGPMADILTRLDPKLYQPHLITTKKGHKMLYARADKAIYGTLRAAIQISHESPEVVTHVLKLLEEEFGQDAPLTVTRGRIHDYVGMTIDYTEQGKVIFNMFDYVEGILSELPESLNETRITPTPASSHLFQTREDDTLLSTKDGELFHHFVAQLLFASKRARPDLQTAIAFLCTRVASPGEDDWKKLRRVMGYLRSTAFVPLVLGWDGSGQANWYVDASFAVHTDMKSHTGAMLTFGQGAVMAMSTKQKLNTKSSTEAELVGVDDALPYNLWLNGIFLLMVKPQVRATPSSPHAFSALLVRIVM</sequence>
<evidence type="ECO:0000256" key="1">
    <source>
        <dbReference type="SAM" id="MobiDB-lite"/>
    </source>
</evidence>
<evidence type="ECO:0000259" key="2">
    <source>
        <dbReference type="PROSITE" id="PS50835"/>
    </source>
</evidence>
<name>A0A448ZM94_9STRA</name>
<feature type="compositionally biased region" description="Polar residues" evidence="1">
    <location>
        <begin position="761"/>
        <end position="771"/>
    </location>
</feature>
<feature type="region of interest" description="Disordered" evidence="1">
    <location>
        <begin position="567"/>
        <end position="800"/>
    </location>
</feature>
<feature type="region of interest" description="Disordered" evidence="1">
    <location>
        <begin position="30"/>
        <end position="55"/>
    </location>
</feature>
<feature type="compositionally biased region" description="Polar residues" evidence="1">
    <location>
        <begin position="679"/>
        <end position="698"/>
    </location>
</feature>
<feature type="compositionally biased region" description="Polar residues" evidence="1">
    <location>
        <begin position="609"/>
        <end position="629"/>
    </location>
</feature>
<organism evidence="3 4">
    <name type="scientific">Pseudo-nitzschia multistriata</name>
    <dbReference type="NCBI Taxonomy" id="183589"/>
    <lineage>
        <taxon>Eukaryota</taxon>
        <taxon>Sar</taxon>
        <taxon>Stramenopiles</taxon>
        <taxon>Ochrophyta</taxon>
        <taxon>Bacillariophyta</taxon>
        <taxon>Bacillariophyceae</taxon>
        <taxon>Bacillariophycidae</taxon>
        <taxon>Bacillariales</taxon>
        <taxon>Bacillariaceae</taxon>
        <taxon>Pseudo-nitzschia</taxon>
    </lineage>
</organism>
<dbReference type="OrthoDB" id="43295at2759"/>
<feature type="non-terminal residue" evidence="3">
    <location>
        <position position="1"/>
    </location>
</feature>
<protein>
    <recommendedName>
        <fullName evidence="2">Ig-like domain-containing protein</fullName>
    </recommendedName>
</protein>
<dbReference type="PROSITE" id="PS50835">
    <property type="entry name" value="IG_LIKE"/>
    <property type="match status" value="1"/>
</dbReference>
<accession>A0A448ZM94</accession>
<gene>
    <name evidence="3" type="ORF">PSNMU_V1.4_AUG-EV-PASAV3_0101770</name>
</gene>